<sequence>MNFLHCNHSNIAVVHRGVNGMTLYLSNSWQVGTSPYEIFYGDRYGVARNDVFQLGGSETGTLGGVRNGWEKFYGGAGVDTIYVAPKYYYSWTAVMIDHNGLDSVERIEFNSATSWPVKPVYFAGMADFSSVTYMSPGVTIYGRENSNIFVGSQLGERVEGDGGDDLLFGNAGDDTLYGDTTAVNPWPAQLNAAGNDWLFGGAGNDYLDGQGGNDNLSGDAGDDTLYGGPGSDQLSGGDGADKLFGGTGNDQLRGGAGNDELHGGDNDDLLDGGSGRDILWGDAGADTFQFVTIGASSLVEDFQIGVDKLRFHNAIADEFSDLTIIDNSTGYASITVGDVEVILNGVSSASLNSSMFEFGVYA</sequence>
<evidence type="ECO:0000256" key="3">
    <source>
        <dbReference type="SAM" id="MobiDB-lite"/>
    </source>
</evidence>
<comment type="subcellular location">
    <subcellularLocation>
        <location evidence="1">Secreted</location>
    </subcellularLocation>
</comment>
<comment type="caution">
    <text evidence="4">The sequence shown here is derived from an EMBL/GenBank/DDBJ whole genome shotgun (WGS) entry which is preliminary data.</text>
</comment>
<accession>A0AA94VGF8</accession>
<keyword evidence="2" id="KW-0964">Secreted</keyword>
<reference evidence="4 5" key="1">
    <citation type="journal article" date="2019" name="Appl. Microbiol. Biotechnol.">
        <title>Differential efficiency of wild type rhizogenic strains for rol gene transformation of plants.</title>
        <authorList>
            <person name="Desmet S."/>
            <person name="De Keyser E."/>
            <person name="Van Vaerenbergh J."/>
            <person name="Baeyen S."/>
            <person name="Van Huylenbroeck J."/>
            <person name="Geelen D."/>
            <person name="Dhooghe E."/>
        </authorList>
    </citation>
    <scope>NUCLEOTIDE SEQUENCE [LARGE SCALE GENOMIC DNA]</scope>
    <source>
        <strain evidence="4 5">B 4.1</strain>
    </source>
</reference>
<dbReference type="InterPro" id="IPR050557">
    <property type="entry name" value="RTX_toxin/Mannuronan_C5-epim"/>
</dbReference>
<dbReference type="Gene3D" id="2.150.10.10">
    <property type="entry name" value="Serralysin-like metalloprotease, C-terminal"/>
    <property type="match status" value="3"/>
</dbReference>
<dbReference type="GO" id="GO:0005576">
    <property type="term" value="C:extracellular region"/>
    <property type="evidence" value="ECO:0007669"/>
    <property type="project" value="UniProtKB-SubCell"/>
</dbReference>
<dbReference type="InterPro" id="IPR001343">
    <property type="entry name" value="Hemolysn_Ca-bd"/>
</dbReference>
<evidence type="ECO:0000256" key="1">
    <source>
        <dbReference type="ARBA" id="ARBA00004613"/>
    </source>
</evidence>
<dbReference type="Proteomes" id="UP000320858">
    <property type="component" value="Unassembled WGS sequence"/>
</dbReference>
<evidence type="ECO:0000313" key="5">
    <source>
        <dbReference type="Proteomes" id="UP000320858"/>
    </source>
</evidence>
<dbReference type="AlphaFoldDB" id="A0AA94VGF8"/>
<protein>
    <submittedName>
        <fullName evidence="4">Calcium-binding protein</fullName>
    </submittedName>
</protein>
<dbReference type="InterPro" id="IPR018511">
    <property type="entry name" value="Hemolysin-typ_Ca-bd_CS"/>
</dbReference>
<organism evidence="4 5">
    <name type="scientific">Rhizobium rhizogenes</name>
    <name type="common">Agrobacterium rhizogenes</name>
    <dbReference type="NCBI Taxonomy" id="359"/>
    <lineage>
        <taxon>Bacteria</taxon>
        <taxon>Pseudomonadati</taxon>
        <taxon>Pseudomonadota</taxon>
        <taxon>Alphaproteobacteria</taxon>
        <taxon>Hyphomicrobiales</taxon>
        <taxon>Rhizobiaceae</taxon>
        <taxon>Rhizobium/Agrobacterium group</taxon>
        <taxon>Rhizobium</taxon>
    </lineage>
</organism>
<dbReference type="PANTHER" id="PTHR38340">
    <property type="entry name" value="S-LAYER PROTEIN"/>
    <property type="match status" value="1"/>
</dbReference>
<gene>
    <name evidence="4" type="ORF">EXN24_08515</name>
</gene>
<dbReference type="PRINTS" id="PR00313">
    <property type="entry name" value="CABNDNGRPT"/>
</dbReference>
<feature type="region of interest" description="Disordered" evidence="3">
    <location>
        <begin position="210"/>
        <end position="268"/>
    </location>
</feature>
<dbReference type="PROSITE" id="PS00330">
    <property type="entry name" value="HEMOLYSIN_CALCIUM"/>
    <property type="match status" value="4"/>
</dbReference>
<dbReference type="Pfam" id="PF00353">
    <property type="entry name" value="HemolysinCabind"/>
    <property type="match status" value="4"/>
</dbReference>
<dbReference type="PANTHER" id="PTHR38340:SF1">
    <property type="entry name" value="S-LAYER PROTEIN"/>
    <property type="match status" value="1"/>
</dbReference>
<evidence type="ECO:0000313" key="4">
    <source>
        <dbReference type="EMBL" id="TRA91503.1"/>
    </source>
</evidence>
<name>A0AA94VGF8_RHIRH</name>
<dbReference type="InterPro" id="IPR011049">
    <property type="entry name" value="Serralysin-like_metalloprot_C"/>
</dbReference>
<proteinExistence type="predicted"/>
<dbReference type="SUPFAM" id="SSF51120">
    <property type="entry name" value="beta-Roll"/>
    <property type="match status" value="2"/>
</dbReference>
<dbReference type="GO" id="GO:0005509">
    <property type="term" value="F:calcium ion binding"/>
    <property type="evidence" value="ECO:0007669"/>
    <property type="project" value="InterPro"/>
</dbReference>
<dbReference type="EMBL" id="SGOB01000001">
    <property type="protein sequence ID" value="TRA91503.1"/>
    <property type="molecule type" value="Genomic_DNA"/>
</dbReference>
<evidence type="ECO:0000256" key="2">
    <source>
        <dbReference type="ARBA" id="ARBA00022525"/>
    </source>
</evidence>